<proteinExistence type="predicted"/>
<accession>A0A1T0AQH4</accession>
<reference evidence="2 3" key="1">
    <citation type="submission" date="2017-02" db="EMBL/GenBank/DDBJ databases">
        <title>Draft genome sequence of Haemophilus paracuniculus CCUG 43573 type strain.</title>
        <authorList>
            <person name="Engstrom-Jakobsson H."/>
            <person name="Salva-Serra F."/>
            <person name="Thorell K."/>
            <person name="Gonzales-Siles L."/>
            <person name="Karlsson R."/>
            <person name="Boulund F."/>
            <person name="Engstrand L."/>
            <person name="Kristiansson E."/>
            <person name="Moore E."/>
        </authorList>
    </citation>
    <scope>NUCLEOTIDE SEQUENCE [LARGE SCALE GENOMIC DNA]</scope>
    <source>
        <strain evidence="2 3">CCUG 43573</strain>
    </source>
</reference>
<comment type="caution">
    <text evidence="2">The sequence shown here is derived from an EMBL/GenBank/DDBJ whole genome shotgun (WGS) entry which is preliminary data.</text>
</comment>
<feature type="domain" description="Glycosyl transferase family 25" evidence="1">
    <location>
        <begin position="2"/>
        <end position="193"/>
    </location>
</feature>
<dbReference type="OrthoDB" id="9816113at2"/>
<dbReference type="RefSeq" id="WP_078237636.1">
    <property type="nucleotide sequence ID" value="NZ_MUYA01000018.1"/>
</dbReference>
<dbReference type="Pfam" id="PF01755">
    <property type="entry name" value="Glyco_transf_25"/>
    <property type="match status" value="1"/>
</dbReference>
<organism evidence="2 3">
    <name type="scientific">Haemophilus paracuniculus</name>
    <dbReference type="NCBI Taxonomy" id="734"/>
    <lineage>
        <taxon>Bacteria</taxon>
        <taxon>Pseudomonadati</taxon>
        <taxon>Pseudomonadota</taxon>
        <taxon>Gammaproteobacteria</taxon>
        <taxon>Pasteurellales</taxon>
        <taxon>Pasteurellaceae</taxon>
        <taxon>Haemophilus</taxon>
    </lineage>
</organism>
<dbReference type="Proteomes" id="UP000190867">
    <property type="component" value="Unassembled WGS sequence"/>
</dbReference>
<dbReference type="EMBL" id="MUYA01000018">
    <property type="protein sequence ID" value="OOR98189.1"/>
    <property type="molecule type" value="Genomic_DNA"/>
</dbReference>
<protein>
    <submittedName>
        <fullName evidence="2">Lsg locus protein 4</fullName>
    </submittedName>
</protein>
<gene>
    <name evidence="2" type="ORF">B0187_09620</name>
</gene>
<dbReference type="CDD" id="cd06532">
    <property type="entry name" value="Glyco_transf_25"/>
    <property type="match status" value="1"/>
</dbReference>
<evidence type="ECO:0000259" key="1">
    <source>
        <dbReference type="Pfam" id="PF01755"/>
    </source>
</evidence>
<dbReference type="AlphaFoldDB" id="A0A1T0AQH4"/>
<dbReference type="InterPro" id="IPR002654">
    <property type="entry name" value="Glyco_trans_25"/>
</dbReference>
<dbReference type="STRING" id="734.B0187_09620"/>
<sequence>MKKYLVSLEKDHHRRELFFSQADTADFELFNAINTMNEDLTSLAQKFDVEKFYQRYQRHITKGEAGCTFSHLAIYRLILANNQIKEEEYSLICEDDALFNQDFQENLAQLVQQKNGADFILVGQSKINDFNDSNLEIEYPTTLFSLMNKFGKGQYRYGLPYLPYYAGTVAYLIKKSAIRKLLAQLDNQLPFWLADDFILFEKQFGLTMQVVRPLMAIENPVLTSNLETQRGSIQQSLFKKLLKYPAKKALAIKRNL</sequence>
<evidence type="ECO:0000313" key="3">
    <source>
        <dbReference type="Proteomes" id="UP000190867"/>
    </source>
</evidence>
<evidence type="ECO:0000313" key="2">
    <source>
        <dbReference type="EMBL" id="OOR98189.1"/>
    </source>
</evidence>
<name>A0A1T0AQH4_9PAST</name>
<keyword evidence="3" id="KW-1185">Reference proteome</keyword>